<evidence type="ECO:0000256" key="2">
    <source>
        <dbReference type="ARBA" id="ARBA00022490"/>
    </source>
</evidence>
<comment type="caution">
    <text evidence="5">The sequence shown here is derived from an EMBL/GenBank/DDBJ whole genome shotgun (WGS) entry which is preliminary data.</text>
</comment>
<evidence type="ECO:0000313" key="6">
    <source>
        <dbReference type="Proteomes" id="UP000319213"/>
    </source>
</evidence>
<keyword evidence="2" id="KW-0963">Cytoplasm</keyword>
<dbReference type="Pfam" id="PF00313">
    <property type="entry name" value="CSD"/>
    <property type="match status" value="1"/>
</dbReference>
<dbReference type="InterPro" id="IPR011129">
    <property type="entry name" value="CSD"/>
</dbReference>
<name>A0A543IPA4_9ACTN</name>
<comment type="subcellular location">
    <subcellularLocation>
        <location evidence="1 3">Cytoplasm</location>
    </subcellularLocation>
</comment>
<accession>A0A543IPA4</accession>
<keyword evidence="6" id="KW-1185">Reference proteome</keyword>
<evidence type="ECO:0000313" key="5">
    <source>
        <dbReference type="EMBL" id="TQM72389.1"/>
    </source>
</evidence>
<organism evidence="5 6">
    <name type="scientific">Thermopolyspora flexuosa</name>
    <dbReference type="NCBI Taxonomy" id="103836"/>
    <lineage>
        <taxon>Bacteria</taxon>
        <taxon>Bacillati</taxon>
        <taxon>Actinomycetota</taxon>
        <taxon>Actinomycetes</taxon>
        <taxon>Streptosporangiales</taxon>
        <taxon>Streptosporangiaceae</taxon>
        <taxon>Thermopolyspora</taxon>
    </lineage>
</organism>
<evidence type="ECO:0000256" key="3">
    <source>
        <dbReference type="RuleBase" id="RU000408"/>
    </source>
</evidence>
<dbReference type="SMART" id="SM00357">
    <property type="entry name" value="CSP"/>
    <property type="match status" value="1"/>
</dbReference>
<dbReference type="FunFam" id="2.40.50.140:FF:000006">
    <property type="entry name" value="Cold shock protein CspC"/>
    <property type="match status" value="1"/>
</dbReference>
<dbReference type="Gene3D" id="2.40.50.140">
    <property type="entry name" value="Nucleic acid-binding proteins"/>
    <property type="match status" value="1"/>
</dbReference>
<sequence>MGLAVKWARFWPSKRSRKVAQGTVKWFNAEKGYGFIAVDGGKDVFVHYSAILMDGYKSLEQGQRVEFEITQGQKGPQAESVRPF</sequence>
<dbReference type="InterPro" id="IPR012340">
    <property type="entry name" value="NA-bd_OB-fold"/>
</dbReference>
<dbReference type="AlphaFoldDB" id="A0A543IPA4"/>
<dbReference type="GO" id="GO:0003677">
    <property type="term" value="F:DNA binding"/>
    <property type="evidence" value="ECO:0007669"/>
    <property type="project" value="UniProtKB-KW"/>
</dbReference>
<dbReference type="InterPro" id="IPR019844">
    <property type="entry name" value="CSD_CS"/>
</dbReference>
<dbReference type="PROSITE" id="PS51857">
    <property type="entry name" value="CSD_2"/>
    <property type="match status" value="1"/>
</dbReference>
<dbReference type="CDD" id="cd04458">
    <property type="entry name" value="CSP_CDS"/>
    <property type="match status" value="1"/>
</dbReference>
<feature type="domain" description="CSD" evidence="4">
    <location>
        <begin position="19"/>
        <end position="83"/>
    </location>
</feature>
<protein>
    <submittedName>
        <fullName evidence="5">Putative cold-shock DNA-binding protein</fullName>
    </submittedName>
</protein>
<evidence type="ECO:0000259" key="4">
    <source>
        <dbReference type="PROSITE" id="PS51857"/>
    </source>
</evidence>
<dbReference type="InterPro" id="IPR002059">
    <property type="entry name" value="CSP_DNA-bd"/>
</dbReference>
<dbReference type="EMBL" id="VFPQ01000003">
    <property type="protein sequence ID" value="TQM72389.1"/>
    <property type="molecule type" value="Genomic_DNA"/>
</dbReference>
<evidence type="ECO:0000256" key="1">
    <source>
        <dbReference type="ARBA" id="ARBA00004496"/>
    </source>
</evidence>
<dbReference type="PRINTS" id="PR00050">
    <property type="entry name" value="COLDSHOCK"/>
</dbReference>
<keyword evidence="5" id="KW-0238">DNA-binding</keyword>
<dbReference type="InterPro" id="IPR050181">
    <property type="entry name" value="Cold_shock_domain"/>
</dbReference>
<dbReference type="PANTHER" id="PTHR11544">
    <property type="entry name" value="COLD SHOCK DOMAIN CONTAINING PROTEINS"/>
    <property type="match status" value="1"/>
</dbReference>
<dbReference type="Gene3D" id="6.20.370.130">
    <property type="match status" value="1"/>
</dbReference>
<reference evidence="5 6" key="1">
    <citation type="submission" date="2019-06" db="EMBL/GenBank/DDBJ databases">
        <title>Sequencing the genomes of 1000 actinobacteria strains.</title>
        <authorList>
            <person name="Klenk H.-P."/>
        </authorList>
    </citation>
    <scope>NUCLEOTIDE SEQUENCE [LARGE SCALE GENOMIC DNA]</scope>
    <source>
        <strain evidence="5 6">DSM 43186</strain>
    </source>
</reference>
<proteinExistence type="predicted"/>
<dbReference type="Proteomes" id="UP000319213">
    <property type="component" value="Unassembled WGS sequence"/>
</dbReference>
<dbReference type="PROSITE" id="PS00352">
    <property type="entry name" value="CSD_1"/>
    <property type="match status" value="1"/>
</dbReference>
<gene>
    <name evidence="5" type="ORF">FHX40_5016</name>
</gene>
<dbReference type="SUPFAM" id="SSF50249">
    <property type="entry name" value="Nucleic acid-binding proteins"/>
    <property type="match status" value="1"/>
</dbReference>
<dbReference type="GO" id="GO:0005737">
    <property type="term" value="C:cytoplasm"/>
    <property type="evidence" value="ECO:0007669"/>
    <property type="project" value="UniProtKB-SubCell"/>
</dbReference>